<gene>
    <name evidence="1" type="ORF">BCY89_00770</name>
</gene>
<dbReference type="Pfam" id="PF02585">
    <property type="entry name" value="PIG-L"/>
    <property type="match status" value="1"/>
</dbReference>
<dbReference type="Gene3D" id="3.40.50.10320">
    <property type="entry name" value="LmbE-like"/>
    <property type="match status" value="1"/>
</dbReference>
<evidence type="ECO:0000313" key="2">
    <source>
        <dbReference type="Proteomes" id="UP000286402"/>
    </source>
</evidence>
<dbReference type="Proteomes" id="UP000286402">
    <property type="component" value="Unassembled WGS sequence"/>
</dbReference>
<keyword evidence="2" id="KW-1185">Reference proteome</keyword>
<proteinExistence type="predicted"/>
<dbReference type="InterPro" id="IPR024078">
    <property type="entry name" value="LmbE-like_dom_sf"/>
</dbReference>
<reference evidence="1 2" key="1">
    <citation type="submission" date="2016-07" db="EMBL/GenBank/DDBJ databases">
        <title>Genome analysis of Sphingobacterium siyangense T12B17.</title>
        <authorList>
            <person name="Xu D."/>
            <person name="Su Y."/>
            <person name="Zheng S."/>
        </authorList>
    </citation>
    <scope>NUCLEOTIDE SEQUENCE [LARGE SCALE GENOMIC DNA]</scope>
    <source>
        <strain evidence="1 2">T12B17</strain>
    </source>
</reference>
<dbReference type="SUPFAM" id="SSF52317">
    <property type="entry name" value="Class I glutamine amidotransferase-like"/>
    <property type="match status" value="1"/>
</dbReference>
<dbReference type="InterPro" id="IPR003737">
    <property type="entry name" value="GlcNAc_PI_deacetylase-related"/>
</dbReference>
<evidence type="ECO:0000313" key="1">
    <source>
        <dbReference type="EMBL" id="RKF42067.1"/>
    </source>
</evidence>
<protein>
    <recommendedName>
        <fullName evidence="3">GlcNAc-PI de-N-acetylase</fullName>
    </recommendedName>
</protein>
<name>A0A420GA92_9SPHI</name>
<dbReference type="InterPro" id="IPR029062">
    <property type="entry name" value="Class_I_gatase-like"/>
</dbReference>
<dbReference type="SUPFAM" id="SSF102588">
    <property type="entry name" value="LmbE-like"/>
    <property type="match status" value="1"/>
</dbReference>
<dbReference type="RefSeq" id="WP_120332468.1">
    <property type="nucleotide sequence ID" value="NZ_CP070350.1"/>
</dbReference>
<organism evidence="1 2">
    <name type="scientific">Sphingobacterium siyangense</name>
    <dbReference type="NCBI Taxonomy" id="459529"/>
    <lineage>
        <taxon>Bacteria</taxon>
        <taxon>Pseudomonadati</taxon>
        <taxon>Bacteroidota</taxon>
        <taxon>Sphingobacteriia</taxon>
        <taxon>Sphingobacteriales</taxon>
        <taxon>Sphingobacteriaceae</taxon>
        <taxon>Sphingobacterium</taxon>
    </lineage>
</organism>
<dbReference type="EMBL" id="MCAQ01000001">
    <property type="protein sequence ID" value="RKF42067.1"/>
    <property type="molecule type" value="Genomic_DNA"/>
</dbReference>
<dbReference type="AlphaFoldDB" id="A0A420GA92"/>
<accession>A0A420GA92</accession>
<comment type="caution">
    <text evidence="1">The sequence shown here is derived from an EMBL/GenBank/DDBJ whole genome shotgun (WGS) entry which is preliminary data.</text>
</comment>
<evidence type="ECO:0008006" key="3">
    <source>
        <dbReference type="Google" id="ProtNLM"/>
    </source>
</evidence>
<sequence length="814" mass="90875">MALEYLAQQAHEQHLDQAFSRKEQMMMRALCRLKMSDRVLYIGAHPDDENNKLLTFLAQHQLVDTAYLSVTRGEGGQNFIGTEKGLDLGVLRVQESLAARAIEGTKQFFTRAKDFGFAKSVDETLARWDENGVLADMVWTIRYFRPTVIVTRFSPDVPDSHGHHQASAILAAKAFDLAADPSAYIEQLSELEPWQARQLLWNVYQDSGVKDIGGEVRPLPAYFSLDIPVRHGSLDFHYGEIAAESRNRHRSQAMGSLVRHQPSTEYFELLKGTPISSEKQPAIFTQYTAQDSYSLVFNRLVDDLIAKCESDTEELVLELGTILFWMRIVPNGHVIHEKRAEVERLLLDFAGVSLEVQAIEELWVPGTEVNMILNAHIPSESNLQLTTVKVPFIRNGEQKDFTLSPSKTIHLNGQLLDTILPSFPTWLSAEGDAHNYAPASPADVVLTQFGTELSVHLELQFAGLPIAVKLPVKHAAGPVAVAPPVTATFDSDIVVLSNATKRSIALELQSNVSESLSIKVKLTLPDGLDVFPKEIELNIAGNATEKLSFELRSPAQQEYIQEIGFEIETAAGRYPFTSRSIVYPHINQLTYFPKGILRVLNLPVNITAQKVAYISGMNDELAGSLRQLVGHLEIIPFESIGGIDLSDFDAVVLGIRIYNSHPLITGFHQLFRDYVEQGGVLIGQYNTPYDLHLTEVGAYPLAVSPERITDTESHISFLNPSHRILNYPNVIGQHDFQNWVQDRALFLPQKWASDFEPILRGQNGDNRTEDGLLLLHKKGKGYYIYNSLSLFRQLPAGVAGAYRLFANMLSLASR</sequence>